<reference evidence="1 2" key="1">
    <citation type="submission" date="2018-02" db="EMBL/GenBank/DDBJ databases">
        <title>Novel Leptospira species isolated from soil and water in Japan.</title>
        <authorList>
            <person name="Nakao R."/>
            <person name="Masuzawa T."/>
        </authorList>
    </citation>
    <scope>NUCLEOTIDE SEQUENCE [LARGE SCALE GENOMIC DNA]</scope>
    <source>
        <strain evidence="1 2">YH101</strain>
    </source>
</reference>
<dbReference type="EMBL" id="BFBB01000003">
    <property type="protein sequence ID" value="GBF49466.1"/>
    <property type="molecule type" value="Genomic_DNA"/>
</dbReference>
<dbReference type="Proteomes" id="UP000245133">
    <property type="component" value="Unassembled WGS sequence"/>
</dbReference>
<dbReference type="RefSeq" id="WP_167836922.1">
    <property type="nucleotide sequence ID" value="NZ_BFBB01000003.1"/>
</dbReference>
<dbReference type="SUPFAM" id="SSF82185">
    <property type="entry name" value="Histone H3 K4-specific methyltransferase SET7/9 N-terminal domain"/>
    <property type="match status" value="1"/>
</dbReference>
<dbReference type="Gene3D" id="2.20.110.10">
    <property type="entry name" value="Histone H3 K4-specific methyltransferase SET7/9 N-terminal domain"/>
    <property type="match status" value="1"/>
</dbReference>
<comment type="caution">
    <text evidence="1">The sequence shown here is derived from an EMBL/GenBank/DDBJ whole genome shotgun (WGS) entry which is preliminary data.</text>
</comment>
<evidence type="ECO:0000313" key="2">
    <source>
        <dbReference type="Proteomes" id="UP000245133"/>
    </source>
</evidence>
<name>A0A2P2DXY4_9LEPT</name>
<proteinExistence type="predicted"/>
<dbReference type="Pfam" id="PF07661">
    <property type="entry name" value="MORN_2"/>
    <property type="match status" value="2"/>
</dbReference>
<dbReference type="AlphaFoldDB" id="A0A2P2DXY4"/>
<sequence>MHGLGKRYFANSGILESEGFYKDGKLNGKGKTYYESGNLKSEGTYAHEELSGKGKVYHENG</sequence>
<dbReference type="InterPro" id="IPR011652">
    <property type="entry name" value="MORN_2"/>
</dbReference>
<accession>A0A2P2DXY4</accession>
<keyword evidence="2" id="KW-1185">Reference proteome</keyword>
<gene>
    <name evidence="1" type="ORF">LPTSP4_09790</name>
</gene>
<protein>
    <submittedName>
        <fullName evidence="1">MORN repeat protein</fullName>
    </submittedName>
</protein>
<organism evidence="1 2">
    <name type="scientific">Leptospira ryugenii</name>
    <dbReference type="NCBI Taxonomy" id="1917863"/>
    <lineage>
        <taxon>Bacteria</taxon>
        <taxon>Pseudomonadati</taxon>
        <taxon>Spirochaetota</taxon>
        <taxon>Spirochaetia</taxon>
        <taxon>Leptospirales</taxon>
        <taxon>Leptospiraceae</taxon>
        <taxon>Leptospira</taxon>
    </lineage>
</organism>
<evidence type="ECO:0000313" key="1">
    <source>
        <dbReference type="EMBL" id="GBF49466.1"/>
    </source>
</evidence>